<dbReference type="InterPro" id="IPR036249">
    <property type="entry name" value="Thioredoxin-like_sf"/>
</dbReference>
<dbReference type="InterPro" id="IPR013740">
    <property type="entry name" value="Redoxin"/>
</dbReference>
<evidence type="ECO:0000256" key="3">
    <source>
        <dbReference type="ARBA" id="ARBA00022862"/>
    </source>
</evidence>
<dbReference type="HOGENOM" id="CLU_072440_1_1_1"/>
<dbReference type="GO" id="GO:0005777">
    <property type="term" value="C:peroxisome"/>
    <property type="evidence" value="ECO:0007669"/>
    <property type="project" value="TreeGrafter"/>
</dbReference>
<keyword evidence="3" id="KW-0049">Antioxidant</keyword>
<evidence type="ECO:0000256" key="1">
    <source>
        <dbReference type="ARBA" id="ARBA00010505"/>
    </source>
</evidence>
<evidence type="ECO:0000256" key="4">
    <source>
        <dbReference type="ARBA" id="ARBA00023002"/>
    </source>
</evidence>
<dbReference type="EMBL" id="CAIF01000027">
    <property type="protein sequence ID" value="CCH41682.1"/>
    <property type="molecule type" value="Genomic_DNA"/>
</dbReference>
<dbReference type="PANTHER" id="PTHR10430:SF16">
    <property type="entry name" value="PEROXIREDOXIN-5, MITOCHONDRIAL"/>
    <property type="match status" value="1"/>
</dbReference>
<dbReference type="GO" id="GO:0045454">
    <property type="term" value="P:cell redox homeostasis"/>
    <property type="evidence" value="ECO:0007669"/>
    <property type="project" value="TreeGrafter"/>
</dbReference>
<evidence type="ECO:0000313" key="9">
    <source>
        <dbReference type="Proteomes" id="UP000009328"/>
    </source>
</evidence>
<dbReference type="InterPro" id="IPR037944">
    <property type="entry name" value="PRX5-like"/>
</dbReference>
<dbReference type="STRING" id="1206466.K0KHN2"/>
<keyword evidence="9" id="KW-1185">Reference proteome</keyword>
<dbReference type="PROSITE" id="PS51352">
    <property type="entry name" value="THIOREDOXIN_2"/>
    <property type="match status" value="1"/>
</dbReference>
<dbReference type="Proteomes" id="UP000009328">
    <property type="component" value="Unassembled WGS sequence"/>
</dbReference>
<dbReference type="Gene3D" id="3.40.30.10">
    <property type="entry name" value="Glutaredoxin"/>
    <property type="match status" value="1"/>
</dbReference>
<proteinExistence type="inferred from homology"/>
<dbReference type="GO" id="GO:0034599">
    <property type="term" value="P:cellular response to oxidative stress"/>
    <property type="evidence" value="ECO:0007669"/>
    <property type="project" value="InterPro"/>
</dbReference>
<evidence type="ECO:0000256" key="6">
    <source>
        <dbReference type="PIRSR" id="PIRSR637944-1"/>
    </source>
</evidence>
<protein>
    <submittedName>
        <fullName evidence="8">Peroxiredoxin-2</fullName>
        <ecNumber evidence="8">1.11.1.15</ecNumber>
    </submittedName>
</protein>
<reference evidence="8 9" key="1">
    <citation type="journal article" date="2012" name="Eukaryot. Cell">
        <title>Draft genome sequence of Wickerhamomyces ciferrii NRRL Y-1031 F-60-10.</title>
        <authorList>
            <person name="Schneider J."/>
            <person name="Andrea H."/>
            <person name="Blom J."/>
            <person name="Jaenicke S."/>
            <person name="Ruckert C."/>
            <person name="Schorsch C."/>
            <person name="Szczepanowski R."/>
            <person name="Farwick M."/>
            <person name="Goesmann A."/>
            <person name="Puhler A."/>
            <person name="Schaffer S."/>
            <person name="Tauch A."/>
            <person name="Kohler T."/>
            <person name="Brinkrolf K."/>
        </authorList>
    </citation>
    <scope>NUCLEOTIDE SEQUENCE [LARGE SCALE GENOMIC DNA]</scope>
    <source>
        <strain evidence="9">ATCC 14091 / BCRC 22168 / CBS 111 / JCM 3599 / NBRC 0793 / NRRL Y-1031 F-60-10</strain>
    </source>
</reference>
<gene>
    <name evidence="8" type="ORF">BN7_1223</name>
</gene>
<feature type="domain" description="Thioredoxin" evidence="7">
    <location>
        <begin position="9"/>
        <end position="171"/>
    </location>
</feature>
<dbReference type="EC" id="1.11.1.15" evidence="8"/>
<feature type="active site" description="Cysteine sulfenic acid (-SOH) intermediate" evidence="6">
    <location>
        <position position="58"/>
    </location>
</feature>
<name>K0KHN2_WICCF</name>
<comment type="similarity">
    <text evidence="1">Belongs to the peroxiredoxin family. Prx5 subfamily.</text>
</comment>
<dbReference type="AlphaFoldDB" id="K0KHN2"/>
<evidence type="ECO:0000259" key="7">
    <source>
        <dbReference type="PROSITE" id="PS51352"/>
    </source>
</evidence>
<dbReference type="GO" id="GO:0005739">
    <property type="term" value="C:mitochondrion"/>
    <property type="evidence" value="ECO:0007669"/>
    <property type="project" value="TreeGrafter"/>
</dbReference>
<dbReference type="GO" id="GO:0042744">
    <property type="term" value="P:hydrogen peroxide catabolic process"/>
    <property type="evidence" value="ECO:0007669"/>
    <property type="project" value="TreeGrafter"/>
</dbReference>
<comment type="caution">
    <text evidence="8">The sequence shown here is derived from an EMBL/GenBank/DDBJ whole genome shotgun (WGS) entry which is preliminary data.</text>
</comment>
<dbReference type="GO" id="GO:0008379">
    <property type="term" value="F:thioredoxin peroxidase activity"/>
    <property type="evidence" value="ECO:0007669"/>
    <property type="project" value="InterPro"/>
</dbReference>
<dbReference type="PANTHER" id="PTHR10430">
    <property type="entry name" value="PEROXIREDOXIN"/>
    <property type="match status" value="1"/>
</dbReference>
<sequence length="171" mass="18735">MGLSKSASLPTQYSLDYVKFDSSAKKGNQESPAKIEFKDLSKGTFVIVGTPAAFSPPCSEQHLPGYLTYLKDFTSKGAKVIVLSKDNLFANYAWAQKFNVSDQQDSIIFASDTNLKFSKDHDLSTTEFDPLGEVASRYALVVKDGVITYIGKEKEITEVTVSSAEKVLAEL</sequence>
<organism evidence="8 9">
    <name type="scientific">Wickerhamomyces ciferrii (strain ATCC 14091 / BCRC 22168 / CBS 111 / JCM 3599 / NBRC 0793 / NRRL Y-1031 F-60-10)</name>
    <name type="common">Yeast</name>
    <name type="synonym">Pichia ciferrii</name>
    <dbReference type="NCBI Taxonomy" id="1206466"/>
    <lineage>
        <taxon>Eukaryota</taxon>
        <taxon>Fungi</taxon>
        <taxon>Dikarya</taxon>
        <taxon>Ascomycota</taxon>
        <taxon>Saccharomycotina</taxon>
        <taxon>Saccharomycetes</taxon>
        <taxon>Phaffomycetales</taxon>
        <taxon>Wickerhamomycetaceae</taxon>
        <taxon>Wickerhamomyces</taxon>
    </lineage>
</organism>
<accession>K0KHN2</accession>
<dbReference type="InterPro" id="IPR013766">
    <property type="entry name" value="Thioredoxin_domain"/>
</dbReference>
<dbReference type="eggNOG" id="KOG0541">
    <property type="taxonomic scope" value="Eukaryota"/>
</dbReference>
<keyword evidence="5" id="KW-0676">Redox-active center</keyword>
<evidence type="ECO:0000256" key="2">
    <source>
        <dbReference type="ARBA" id="ARBA00022559"/>
    </source>
</evidence>
<dbReference type="SUPFAM" id="SSF52833">
    <property type="entry name" value="Thioredoxin-like"/>
    <property type="match status" value="1"/>
</dbReference>
<evidence type="ECO:0000256" key="5">
    <source>
        <dbReference type="ARBA" id="ARBA00023284"/>
    </source>
</evidence>
<keyword evidence="4 8" id="KW-0560">Oxidoreductase</keyword>
<keyword evidence="2 8" id="KW-0575">Peroxidase</keyword>
<dbReference type="Pfam" id="PF08534">
    <property type="entry name" value="Redoxin"/>
    <property type="match status" value="1"/>
</dbReference>
<evidence type="ECO:0000313" key="8">
    <source>
        <dbReference type="EMBL" id="CCH41682.1"/>
    </source>
</evidence>
<dbReference type="InParanoid" id="K0KHN2"/>